<dbReference type="AlphaFoldDB" id="A0A7D5GHV7"/>
<evidence type="ECO:0000313" key="3">
    <source>
        <dbReference type="Proteomes" id="UP000509241"/>
    </source>
</evidence>
<gene>
    <name evidence="2" type="ORF">HYG82_11195</name>
</gene>
<keyword evidence="3" id="KW-1185">Reference proteome</keyword>
<organism evidence="2 3">
    <name type="scientific">Natrinema halophilum</name>
    <dbReference type="NCBI Taxonomy" id="1699371"/>
    <lineage>
        <taxon>Archaea</taxon>
        <taxon>Methanobacteriati</taxon>
        <taxon>Methanobacteriota</taxon>
        <taxon>Stenosarchaea group</taxon>
        <taxon>Halobacteria</taxon>
        <taxon>Halobacteriales</taxon>
        <taxon>Natrialbaceae</taxon>
        <taxon>Natrinema</taxon>
    </lineage>
</organism>
<dbReference type="GeneID" id="56033864"/>
<protein>
    <submittedName>
        <fullName evidence="2">Uncharacterized protein</fullName>
    </submittedName>
</protein>
<accession>A0A7D5GHV7</accession>
<dbReference type="EMBL" id="CP058601">
    <property type="protein sequence ID" value="QLG49388.1"/>
    <property type="molecule type" value="Genomic_DNA"/>
</dbReference>
<feature type="region of interest" description="Disordered" evidence="1">
    <location>
        <begin position="69"/>
        <end position="95"/>
    </location>
</feature>
<sequence length="95" mass="10260">MIPILSEIPANNADKLPQTLGYDGVVEPGGLSTRVTEAERRQRVTAVAGWMGEFRLDSTIGGMLENRERPDRTRTGLAAERIDGATHSRGDAPSV</sequence>
<name>A0A7D5GHV7_9EURY</name>
<evidence type="ECO:0000256" key="1">
    <source>
        <dbReference type="SAM" id="MobiDB-lite"/>
    </source>
</evidence>
<reference evidence="2 3" key="1">
    <citation type="submission" date="2020-07" db="EMBL/GenBank/DDBJ databases">
        <authorList>
            <person name="Cui H."/>
        </authorList>
    </citation>
    <scope>NUCLEOTIDE SEQUENCE [LARGE SCALE GENOMIC DNA]</scope>
    <source>
        <strain evidence="2 3">YPL8</strain>
    </source>
</reference>
<dbReference type="RefSeq" id="WP_179261121.1">
    <property type="nucleotide sequence ID" value="NZ_CP058601.1"/>
</dbReference>
<evidence type="ECO:0000313" key="2">
    <source>
        <dbReference type="EMBL" id="QLG49388.1"/>
    </source>
</evidence>
<dbReference type="KEGG" id="haly:HYG82_11195"/>
<proteinExistence type="predicted"/>
<dbReference type="Proteomes" id="UP000509241">
    <property type="component" value="Chromosome"/>
</dbReference>